<dbReference type="InterPro" id="IPR036374">
    <property type="entry name" value="OxRdtase_Mopterin-bd_sf"/>
</dbReference>
<feature type="transmembrane region" description="Helical" evidence="2">
    <location>
        <begin position="135"/>
        <end position="152"/>
    </location>
</feature>
<dbReference type="RefSeq" id="WP_152581945.1">
    <property type="nucleotide sequence ID" value="NZ_VIKT02000001.1"/>
</dbReference>
<evidence type="ECO:0000256" key="1">
    <source>
        <dbReference type="SAM" id="MobiDB-lite"/>
    </source>
</evidence>
<accession>A0A9E5JLM9</accession>
<feature type="region of interest" description="Disordered" evidence="1">
    <location>
        <begin position="172"/>
        <end position="199"/>
    </location>
</feature>
<keyword evidence="5" id="KW-1185">Reference proteome</keyword>
<evidence type="ECO:0000259" key="3">
    <source>
        <dbReference type="Pfam" id="PF00174"/>
    </source>
</evidence>
<dbReference type="PANTHER" id="PTHR19372">
    <property type="entry name" value="SULFITE REDUCTASE"/>
    <property type="match status" value="1"/>
</dbReference>
<dbReference type="GO" id="GO:0020037">
    <property type="term" value="F:heme binding"/>
    <property type="evidence" value="ECO:0007669"/>
    <property type="project" value="TreeGrafter"/>
</dbReference>
<dbReference type="Proteomes" id="UP000818266">
    <property type="component" value="Unassembled WGS sequence"/>
</dbReference>
<organism evidence="4 5">
    <name type="scientific">Microcella pacifica</name>
    <dbReference type="NCBI Taxonomy" id="2591847"/>
    <lineage>
        <taxon>Bacteria</taxon>
        <taxon>Bacillati</taxon>
        <taxon>Actinomycetota</taxon>
        <taxon>Actinomycetes</taxon>
        <taxon>Micrococcales</taxon>
        <taxon>Microbacteriaceae</taxon>
        <taxon>Microcella</taxon>
    </lineage>
</organism>
<feature type="transmembrane region" description="Helical" evidence="2">
    <location>
        <begin position="111"/>
        <end position="129"/>
    </location>
</feature>
<comment type="caution">
    <text evidence="4">The sequence shown here is derived from an EMBL/GenBank/DDBJ whole genome shotgun (WGS) entry which is preliminary data.</text>
</comment>
<keyword evidence="2" id="KW-0812">Transmembrane</keyword>
<dbReference type="PANTHER" id="PTHR19372:SF7">
    <property type="entry name" value="SULFITE OXIDASE, MITOCHONDRIAL"/>
    <property type="match status" value="1"/>
</dbReference>
<sequence>MTSTGTTAPPGARASMPRSRGPLLWSAVVGLVAAAATLASAEVVALLLAPASSPVLAVGSLVIDLTPPWLKDATIAVFGTDNKAFLLTMVILLVAILAIASGMLERRRPPAGAALLGVVGAVAVVAVVTRAEASPLWAVPTIVGTLVGVVALRRLSARLAAWLVARARDHDRSAPDRAAPESTGPARIGTDSAAPARTTEPATALARRTFFGGLVGTAAGAAIAGIAARVANSATAAVTAVREALTLPAPTIAAAPIPAGASLDVAGITPLVTANRDFYRIDTALQVPRIDAAQWRLRVTGLVEEEIELDWDELSSLPLQETYVTLMCVSNDVGGDLTGNALWLGHPIREVLARARPLPEADMVLSVSQDGWTAGTPLQVLQDERDALLAIGMNGEPLPLEHGFPVRMVVPGLYGYVSATKWVVELRVTRFDQEQGYWTPRGWSALGPVKTHSRIDVPRERARVSTGTVPVAGIAWAQQTGIERVEVRVDGGAWNEARLAEAISVDTWRQWVWMWEATSGTHVIEARATDASGFTQRAQYVPVAPDGAEGYHAVTVQVDG</sequence>
<name>A0A9E5JLM9_9MICO</name>
<dbReference type="GO" id="GO:0006790">
    <property type="term" value="P:sulfur compound metabolic process"/>
    <property type="evidence" value="ECO:0007669"/>
    <property type="project" value="TreeGrafter"/>
</dbReference>
<feature type="transmembrane region" description="Helical" evidence="2">
    <location>
        <begin position="84"/>
        <end position="104"/>
    </location>
</feature>
<dbReference type="GO" id="GO:0008482">
    <property type="term" value="F:sulfite oxidase activity"/>
    <property type="evidence" value="ECO:0007669"/>
    <property type="project" value="TreeGrafter"/>
</dbReference>
<dbReference type="SUPFAM" id="SSF81296">
    <property type="entry name" value="E set domains"/>
    <property type="match status" value="1"/>
</dbReference>
<dbReference type="OrthoDB" id="9795587at2"/>
<dbReference type="InterPro" id="IPR014756">
    <property type="entry name" value="Ig_E-set"/>
</dbReference>
<evidence type="ECO:0000313" key="5">
    <source>
        <dbReference type="Proteomes" id="UP000818266"/>
    </source>
</evidence>
<evidence type="ECO:0000313" key="4">
    <source>
        <dbReference type="EMBL" id="NHF61740.1"/>
    </source>
</evidence>
<evidence type="ECO:0000256" key="2">
    <source>
        <dbReference type="SAM" id="Phobius"/>
    </source>
</evidence>
<reference evidence="4 5" key="2">
    <citation type="submission" date="2020-03" db="EMBL/GenBank/DDBJ databases">
        <title>Chryseoglobus sp. isolated from a deep-sea seamount.</title>
        <authorList>
            <person name="Zhang D.-C."/>
        </authorList>
    </citation>
    <scope>NUCLEOTIDE SEQUENCE [LARGE SCALE GENOMIC DNA]</scope>
    <source>
        <strain evidence="4 5">KN1116</strain>
    </source>
</reference>
<dbReference type="GO" id="GO:0043546">
    <property type="term" value="F:molybdopterin cofactor binding"/>
    <property type="evidence" value="ECO:0007669"/>
    <property type="project" value="TreeGrafter"/>
</dbReference>
<reference evidence="4 5" key="1">
    <citation type="submission" date="2019-06" db="EMBL/GenBank/DDBJ databases">
        <authorList>
            <person name="De-Chao Zhang Q."/>
        </authorList>
    </citation>
    <scope>NUCLEOTIDE SEQUENCE [LARGE SCALE GENOMIC DNA]</scope>
    <source>
        <strain evidence="4 5">KN1116</strain>
    </source>
</reference>
<keyword evidence="2" id="KW-0472">Membrane</keyword>
<dbReference type="SUPFAM" id="SSF56524">
    <property type="entry name" value="Oxidoreductase molybdopterin-binding domain"/>
    <property type="match status" value="1"/>
</dbReference>
<keyword evidence="2" id="KW-1133">Transmembrane helix</keyword>
<gene>
    <name evidence="4" type="ORF">FK219_000540</name>
</gene>
<proteinExistence type="predicted"/>
<dbReference type="Pfam" id="PF00174">
    <property type="entry name" value="Oxidored_molyb"/>
    <property type="match status" value="1"/>
</dbReference>
<dbReference type="Gene3D" id="2.60.40.650">
    <property type="match status" value="1"/>
</dbReference>
<dbReference type="Pfam" id="PF17957">
    <property type="entry name" value="Big_7"/>
    <property type="match status" value="1"/>
</dbReference>
<feature type="domain" description="Oxidoreductase molybdopterin-binding" evidence="3">
    <location>
        <begin position="285"/>
        <end position="438"/>
    </location>
</feature>
<dbReference type="InterPro" id="IPR000572">
    <property type="entry name" value="OxRdtase_Mopterin-bd_dom"/>
</dbReference>
<dbReference type="EMBL" id="VIKT02000001">
    <property type="protein sequence ID" value="NHF61740.1"/>
    <property type="molecule type" value="Genomic_DNA"/>
</dbReference>
<dbReference type="AlphaFoldDB" id="A0A9E5JLM9"/>
<protein>
    <submittedName>
        <fullName evidence="4">Molybdopterin-dependent oxidoreductase</fullName>
    </submittedName>
</protein>
<dbReference type="Gene3D" id="3.90.420.10">
    <property type="entry name" value="Oxidoreductase, molybdopterin-binding domain"/>
    <property type="match status" value="1"/>
</dbReference>